<keyword evidence="1" id="KW-0808">Transferase</keyword>
<evidence type="ECO:0000313" key="1">
    <source>
        <dbReference type="EMBL" id="KAF4661281.1"/>
    </source>
</evidence>
<dbReference type="EMBL" id="JABANN010000032">
    <property type="protein sequence ID" value="KAF4674315.1"/>
    <property type="molecule type" value="Genomic_DNA"/>
</dbReference>
<dbReference type="GO" id="GO:0016301">
    <property type="term" value="F:kinase activity"/>
    <property type="evidence" value="ECO:0007669"/>
    <property type="project" value="UniProtKB-KW"/>
</dbReference>
<protein>
    <submittedName>
        <fullName evidence="1">Cyclin-dependent kinase 8</fullName>
    </submittedName>
</protein>
<reference evidence="3 4" key="1">
    <citation type="submission" date="2020-04" db="EMBL/GenBank/DDBJ databases">
        <title>Perkinsus olseni comparative genomics.</title>
        <authorList>
            <person name="Bogema D.R."/>
        </authorList>
    </citation>
    <scope>NUCLEOTIDE SEQUENCE [LARGE SCALE GENOMIC DNA]</scope>
    <source>
        <strain evidence="1">ATCC PRA-179</strain>
        <strain evidence="2">ATCC PRA-31</strain>
    </source>
</reference>
<dbReference type="Proteomes" id="UP000572268">
    <property type="component" value="Unassembled WGS sequence"/>
</dbReference>
<dbReference type="Proteomes" id="UP000570595">
    <property type="component" value="Unassembled WGS sequence"/>
</dbReference>
<dbReference type="EMBL" id="JABAHT010000203">
    <property type="protein sequence ID" value="KAF4661281.1"/>
    <property type="molecule type" value="Genomic_DNA"/>
</dbReference>
<organism evidence="1 3">
    <name type="scientific">Perkinsus olseni</name>
    <name type="common">Perkinsus atlanticus</name>
    <dbReference type="NCBI Taxonomy" id="32597"/>
    <lineage>
        <taxon>Eukaryota</taxon>
        <taxon>Sar</taxon>
        <taxon>Alveolata</taxon>
        <taxon>Perkinsozoa</taxon>
        <taxon>Perkinsea</taxon>
        <taxon>Perkinsida</taxon>
        <taxon>Perkinsidae</taxon>
        <taxon>Perkinsus</taxon>
    </lineage>
</organism>
<evidence type="ECO:0000313" key="2">
    <source>
        <dbReference type="EMBL" id="KAF4674315.1"/>
    </source>
</evidence>
<gene>
    <name evidence="1" type="primary">CDK8_1</name>
    <name evidence="2" type="synonym">CDK8_2</name>
    <name evidence="2" type="ORF">FOL46_005289</name>
    <name evidence="1" type="ORF">FOZ61_003397</name>
</gene>
<dbReference type="AlphaFoldDB" id="A0A7J6LQX8"/>
<sequence>MAVDSSPSAAATAAAAHDPGVLSGLLPSDTGFVSSTCRPVRRSESAHEWGAVEWAIQCIYRASAKVGLCSLWAVEHPELNRAFDASLAKARSEARESSFVTSVEAAELPPRLPIRRVAQHGFAGVRAFQVQLGNRRLPAPQDLTRRSGVNFFEIVLCRVRLGHTKVHDNGRPPPAAVTGQYDSYLILDDQEQAPLDVHPLLCPWIFSHQYLVKDAQSQLLPVYVARVGVMPSGESGSSAANQFDGRPPPALLQGLPCDICETNCATLWCVNDQAKLCKECDYLLHEVERLGDPDQHSRSEELLRHMRESSMIIRQRHVRVPINERPGMDPGLCHILPAADGAEAPPAAWWDRKFKIPVSSVAKSEQYPSNVDETRLQPLASAYQEGVAAESNRSEPRLENKEFLLSLLREIDSLGAQLERESSFSVDSRIRTVHSHAMQKLSFHCEKVMTDLLTAEESAQNHLNVLKWAKEVASPQQQIMTPKAWLELWIEHYRLVKELAESMRADTSLRQELVEPSPMVERCSMQVGLSADDGLPSVITSRTNYSNR</sequence>
<evidence type="ECO:0000313" key="3">
    <source>
        <dbReference type="Proteomes" id="UP000570595"/>
    </source>
</evidence>
<dbReference type="OrthoDB" id="153872at2759"/>
<evidence type="ECO:0000313" key="4">
    <source>
        <dbReference type="Proteomes" id="UP000572268"/>
    </source>
</evidence>
<name>A0A7J6LQX8_PEROL</name>
<proteinExistence type="predicted"/>
<accession>A0A7J6LQX8</accession>
<comment type="caution">
    <text evidence="1">The sequence shown here is derived from an EMBL/GenBank/DDBJ whole genome shotgun (WGS) entry which is preliminary data.</text>
</comment>
<keyword evidence="1" id="KW-0418">Kinase</keyword>